<keyword evidence="1" id="KW-1133">Transmembrane helix</keyword>
<name>A0A7S1FK83_9STRA</name>
<evidence type="ECO:0000313" key="2">
    <source>
        <dbReference type="EMBL" id="CAD8873602.1"/>
    </source>
</evidence>
<sequence length="480" mass="54464">MRISKLIFLGIFCLCAGLWSLSYHLAVRIPPLGPNKLDSKFDETKEFSSLSGKQNKTSFDWDSAANELCPNLVPTSSEDIHRLLFALARIELGEDDAKCPGPHFAMTEENIAVPLFDYVSSYFYEVTWWGIDHFVVRRSLEDLSATQTKQSEITKETDSGKTLTEPSDPTFISYLIVWKGGNNAIHGFLANEGEHLSNTGYDKKKFTGKECLITAIRDPLEHFISGYNEVEYRLVDEATARERTQMVETGGWTFGKVDISESPVKRFRQFLVDILSCPKERSYTGIADGTGLETYHAFSMSSLLFNLHNRLHLNANKLNYLPTMNNLTNTLGPFLAEKCGVDWFREERIPDGLGEHSSSSRPQYIKLKNALKEEKKDKMTVQVVKALCAIHLIDYACWRNLPDGVPSICMDLYESYYERGLLFTSPSSKKWAYLQQYSLYHMEALKVAVVLLLIFILIFSFINIFKKAIPVSDLKNGSLP</sequence>
<reference evidence="2" key="1">
    <citation type="submission" date="2021-01" db="EMBL/GenBank/DDBJ databases">
        <authorList>
            <person name="Corre E."/>
            <person name="Pelletier E."/>
            <person name="Niang G."/>
            <person name="Scheremetjew M."/>
            <person name="Finn R."/>
            <person name="Kale V."/>
            <person name="Holt S."/>
            <person name="Cochrane G."/>
            <person name="Meng A."/>
            <person name="Brown T."/>
            <person name="Cohen L."/>
        </authorList>
    </citation>
    <scope>NUCLEOTIDE SEQUENCE</scope>
    <source>
        <strain evidence="2">308</strain>
    </source>
</reference>
<dbReference type="AlphaFoldDB" id="A0A7S1FK83"/>
<accession>A0A7S1FK83</accession>
<feature type="transmembrane region" description="Helical" evidence="1">
    <location>
        <begin position="444"/>
        <end position="465"/>
    </location>
</feature>
<proteinExistence type="predicted"/>
<gene>
    <name evidence="2" type="ORF">CHYS00102_LOCUS760</name>
</gene>
<keyword evidence="1" id="KW-0472">Membrane</keyword>
<dbReference type="EMBL" id="HBFR01001174">
    <property type="protein sequence ID" value="CAD8873602.1"/>
    <property type="molecule type" value="Transcribed_RNA"/>
</dbReference>
<evidence type="ECO:0000256" key="1">
    <source>
        <dbReference type="SAM" id="Phobius"/>
    </source>
</evidence>
<organism evidence="2">
    <name type="scientific">Corethron hystrix</name>
    <dbReference type="NCBI Taxonomy" id="216773"/>
    <lineage>
        <taxon>Eukaryota</taxon>
        <taxon>Sar</taxon>
        <taxon>Stramenopiles</taxon>
        <taxon>Ochrophyta</taxon>
        <taxon>Bacillariophyta</taxon>
        <taxon>Coscinodiscophyceae</taxon>
        <taxon>Corethrophycidae</taxon>
        <taxon>Corethrales</taxon>
        <taxon>Corethraceae</taxon>
        <taxon>Corethron</taxon>
    </lineage>
</organism>
<protein>
    <submittedName>
        <fullName evidence="2">Uncharacterized protein</fullName>
    </submittedName>
</protein>
<keyword evidence="1" id="KW-0812">Transmembrane</keyword>